<name>A0A5P1F4M5_ASPOF</name>
<dbReference type="Pfam" id="PF13041">
    <property type="entry name" value="PPR_2"/>
    <property type="match status" value="3"/>
</dbReference>
<sequence>MIRPQLGFSRRNLLRRLHQYSSAALLTILDDPLVDYVERTSKTSQVNQFSSCTVTSPTLFPYVAVSVKTLNGDIFREMKFANAVEIYGLSHALESFSMLVGIFSQAKMHAEVRHLLLDAMVFDKGLHSEVVRFSSGSITPLQAYGDLIKALVDNSMIEDALEFCLEAMGIGLEIGVPLCNSLLKCFVERNNVGVVRSLFEYMKVFGPSPNIYTYTTMMELYTKGNTLDVGEANKILVEMENHGVRPNAVTYSMYLRGLCKIGKAESAWEFLKDLQHKGLEYDNYCCNAVILGFCRKGELNKALTVLDEMKKCGLSPDVHSYSILVDGFCKVGNVSEAWNLFEEMHRRELMPNVITYTSLLCGNCNKAVS</sequence>
<feature type="repeat" description="PPR" evidence="2">
    <location>
        <begin position="210"/>
        <end position="246"/>
    </location>
</feature>
<dbReference type="EMBL" id="CM007384">
    <property type="protein sequence ID" value="ONK72367.1"/>
    <property type="molecule type" value="Genomic_DNA"/>
</dbReference>
<dbReference type="PANTHER" id="PTHR47931:SF2">
    <property type="entry name" value="OS01G0228400 PROTEIN"/>
    <property type="match status" value="1"/>
</dbReference>
<evidence type="ECO:0000313" key="3">
    <source>
        <dbReference type="EMBL" id="ONK72367.1"/>
    </source>
</evidence>
<proteinExistence type="predicted"/>
<dbReference type="Proteomes" id="UP000243459">
    <property type="component" value="Chromosome 4"/>
</dbReference>
<reference evidence="4" key="1">
    <citation type="journal article" date="2017" name="Nat. Commun.">
        <title>The asparagus genome sheds light on the origin and evolution of a young Y chromosome.</title>
        <authorList>
            <person name="Harkess A."/>
            <person name="Zhou J."/>
            <person name="Xu C."/>
            <person name="Bowers J.E."/>
            <person name="Van der Hulst R."/>
            <person name="Ayyampalayam S."/>
            <person name="Mercati F."/>
            <person name="Riccardi P."/>
            <person name="McKain M.R."/>
            <person name="Kakrana A."/>
            <person name="Tang H."/>
            <person name="Ray J."/>
            <person name="Groenendijk J."/>
            <person name="Arikit S."/>
            <person name="Mathioni S.M."/>
            <person name="Nakano M."/>
            <person name="Shan H."/>
            <person name="Telgmann-Rauber A."/>
            <person name="Kanno A."/>
            <person name="Yue Z."/>
            <person name="Chen H."/>
            <person name="Li W."/>
            <person name="Chen Y."/>
            <person name="Xu X."/>
            <person name="Zhang Y."/>
            <person name="Luo S."/>
            <person name="Chen H."/>
            <person name="Gao J."/>
            <person name="Mao Z."/>
            <person name="Pires J.C."/>
            <person name="Luo M."/>
            <person name="Kudrna D."/>
            <person name="Wing R.A."/>
            <person name="Meyers B.C."/>
            <person name="Yi K."/>
            <person name="Kong H."/>
            <person name="Lavrijsen P."/>
            <person name="Sunseri F."/>
            <person name="Falavigna A."/>
            <person name="Ye Y."/>
            <person name="Leebens-Mack J.H."/>
            <person name="Chen G."/>
        </authorList>
    </citation>
    <scope>NUCLEOTIDE SEQUENCE [LARGE SCALE GENOMIC DNA]</scope>
    <source>
        <strain evidence="4">cv. DH0086</strain>
    </source>
</reference>
<feature type="repeat" description="PPR" evidence="2">
    <location>
        <begin position="282"/>
        <end position="316"/>
    </location>
</feature>
<dbReference type="Gramene" id="ONK72367">
    <property type="protein sequence ID" value="ONK72367"/>
    <property type="gene ID" value="A4U43_C04F18680"/>
</dbReference>
<dbReference type="PANTHER" id="PTHR47931">
    <property type="entry name" value="OS01G0228400 PROTEIN"/>
    <property type="match status" value="1"/>
</dbReference>
<gene>
    <name evidence="3" type="ORF">A4U43_C04F18680</name>
</gene>
<feature type="repeat" description="PPR" evidence="2">
    <location>
        <begin position="247"/>
        <end position="281"/>
    </location>
</feature>
<keyword evidence="1" id="KW-0677">Repeat</keyword>
<evidence type="ECO:0000256" key="2">
    <source>
        <dbReference type="PROSITE-ProRule" id="PRU00708"/>
    </source>
</evidence>
<dbReference type="InterPro" id="IPR002885">
    <property type="entry name" value="PPR_rpt"/>
</dbReference>
<evidence type="ECO:0008006" key="5">
    <source>
        <dbReference type="Google" id="ProtNLM"/>
    </source>
</evidence>
<organism evidence="3 4">
    <name type="scientific">Asparagus officinalis</name>
    <name type="common">Garden asparagus</name>
    <dbReference type="NCBI Taxonomy" id="4686"/>
    <lineage>
        <taxon>Eukaryota</taxon>
        <taxon>Viridiplantae</taxon>
        <taxon>Streptophyta</taxon>
        <taxon>Embryophyta</taxon>
        <taxon>Tracheophyta</taxon>
        <taxon>Spermatophyta</taxon>
        <taxon>Magnoliopsida</taxon>
        <taxon>Liliopsida</taxon>
        <taxon>Asparagales</taxon>
        <taxon>Asparagaceae</taxon>
        <taxon>Asparagoideae</taxon>
        <taxon>Asparagus</taxon>
    </lineage>
</organism>
<dbReference type="AlphaFoldDB" id="A0A5P1F4M5"/>
<dbReference type="NCBIfam" id="TIGR00756">
    <property type="entry name" value="PPR"/>
    <property type="match status" value="4"/>
</dbReference>
<accession>A0A5P1F4M5</accession>
<dbReference type="PROSITE" id="PS51375">
    <property type="entry name" value="PPR"/>
    <property type="match status" value="4"/>
</dbReference>
<evidence type="ECO:0000256" key="1">
    <source>
        <dbReference type="ARBA" id="ARBA00022737"/>
    </source>
</evidence>
<feature type="repeat" description="PPR" evidence="2">
    <location>
        <begin position="317"/>
        <end position="351"/>
    </location>
</feature>
<protein>
    <recommendedName>
        <fullName evidence="5">Pentacotripeptide-repeat region of PRORP domain-containing protein</fullName>
    </recommendedName>
</protein>
<evidence type="ECO:0000313" key="4">
    <source>
        <dbReference type="Proteomes" id="UP000243459"/>
    </source>
</evidence>
<keyword evidence="4" id="KW-1185">Reference proteome</keyword>
<dbReference type="Gene3D" id="1.25.40.10">
    <property type="entry name" value="Tetratricopeptide repeat domain"/>
    <property type="match status" value="3"/>
</dbReference>
<dbReference type="InterPro" id="IPR011990">
    <property type="entry name" value="TPR-like_helical_dom_sf"/>
</dbReference>